<dbReference type="EMBL" id="AXCY01000015">
    <property type="protein sequence ID" value="KGM11753.1"/>
    <property type="molecule type" value="Genomic_DNA"/>
</dbReference>
<reference evidence="2 3" key="2">
    <citation type="journal article" date="2015" name="Stand. Genomic Sci.">
        <title>Draft genome sequence of Cellulomonas carbonis T26(T) and comparative analysis of six Cellulomonas genomes.</title>
        <authorList>
            <person name="Zhuang W."/>
            <person name="Zhang S."/>
            <person name="Xia X."/>
            <person name="Wang G."/>
        </authorList>
    </citation>
    <scope>NUCLEOTIDE SEQUENCE [LARGE SCALE GENOMIC DNA]</scope>
    <source>
        <strain evidence="2 3">T26</strain>
    </source>
</reference>
<dbReference type="OrthoDB" id="4824053at2"/>
<protein>
    <recommendedName>
        <fullName evidence="1">PilZ domain-containing protein</fullName>
    </recommendedName>
</protein>
<feature type="domain" description="PilZ" evidence="1">
    <location>
        <begin position="87"/>
        <end position="193"/>
    </location>
</feature>
<comment type="caution">
    <text evidence="2">The sequence shown here is derived from an EMBL/GenBank/DDBJ whole genome shotgun (WGS) entry which is preliminary data.</text>
</comment>
<gene>
    <name evidence="2" type="ORF">N868_07630</name>
</gene>
<reference evidence="2 3" key="1">
    <citation type="submission" date="2013-08" db="EMBL/GenBank/DDBJ databases">
        <title>Genome sequencing of Cellulomonas carbonis T26.</title>
        <authorList>
            <person name="Chen F."/>
            <person name="Li Y."/>
            <person name="Wang G."/>
        </authorList>
    </citation>
    <scope>NUCLEOTIDE SEQUENCE [LARGE SCALE GENOMIC DNA]</scope>
    <source>
        <strain evidence="2 3">T26</strain>
    </source>
</reference>
<organism evidence="2 3">
    <name type="scientific">Cellulomonas carbonis T26</name>
    <dbReference type="NCBI Taxonomy" id="947969"/>
    <lineage>
        <taxon>Bacteria</taxon>
        <taxon>Bacillati</taxon>
        <taxon>Actinomycetota</taxon>
        <taxon>Actinomycetes</taxon>
        <taxon>Micrococcales</taxon>
        <taxon>Cellulomonadaceae</taxon>
        <taxon>Cellulomonas</taxon>
    </lineage>
</organism>
<proteinExistence type="predicted"/>
<dbReference type="RefSeq" id="WP_043604077.1">
    <property type="nucleotide sequence ID" value="NZ_AXCY01000015.1"/>
</dbReference>
<dbReference type="Pfam" id="PF07238">
    <property type="entry name" value="PilZ"/>
    <property type="match status" value="1"/>
</dbReference>
<evidence type="ECO:0000313" key="2">
    <source>
        <dbReference type="EMBL" id="KGM11753.1"/>
    </source>
</evidence>
<evidence type="ECO:0000259" key="1">
    <source>
        <dbReference type="Pfam" id="PF07238"/>
    </source>
</evidence>
<dbReference type="AlphaFoldDB" id="A0A0A0BTP7"/>
<dbReference type="Proteomes" id="UP000029839">
    <property type="component" value="Unassembled WGS sequence"/>
</dbReference>
<dbReference type="GO" id="GO:0035438">
    <property type="term" value="F:cyclic-di-GMP binding"/>
    <property type="evidence" value="ECO:0007669"/>
    <property type="project" value="InterPro"/>
</dbReference>
<dbReference type="Gene3D" id="2.40.10.220">
    <property type="entry name" value="predicted glycosyltransferase like domains"/>
    <property type="match status" value="1"/>
</dbReference>
<sequence length="207" mass="23016">MGHELDACRVHGTDGELLADGFVREHEGGTLVVAAERFSGRWLEEGDPVVAHVLGEVSGQCTYDAVVVFAEAGRVGLRDLRLRERVQHRQAVRVAVELPHRVTAVVGDEGPEPLDPPLDVVVIDVSAHGLRFRCSAEMELGTRLVLPFTATRTPVDLLVEVVRHQTIRTDDAYGCRIVGAPERVTDELFRFVLDEQRRQLAERRDAR</sequence>
<name>A0A0A0BTP7_9CELL</name>
<keyword evidence="3" id="KW-1185">Reference proteome</keyword>
<evidence type="ECO:0000313" key="3">
    <source>
        <dbReference type="Proteomes" id="UP000029839"/>
    </source>
</evidence>
<dbReference type="SUPFAM" id="SSF141371">
    <property type="entry name" value="PilZ domain-like"/>
    <property type="match status" value="1"/>
</dbReference>
<accession>A0A0A0BTP7</accession>
<dbReference type="InterPro" id="IPR009875">
    <property type="entry name" value="PilZ_domain"/>
</dbReference>